<dbReference type="PANTHER" id="PTHR36120">
    <property type="entry name" value="FUCOSE ISOMERASE"/>
    <property type="match status" value="1"/>
</dbReference>
<evidence type="ECO:0000313" key="3">
    <source>
        <dbReference type="EMBL" id="POQ98682.1"/>
    </source>
</evidence>
<dbReference type="AlphaFoldDB" id="A0A2S4JGM1"/>
<dbReference type="SUPFAM" id="SSF53743">
    <property type="entry name" value="FucI/AraA N-terminal and middle domains"/>
    <property type="match status" value="1"/>
</dbReference>
<dbReference type="RefSeq" id="WP_103681020.1">
    <property type="nucleotide sequence ID" value="NZ_LPWH01000118.1"/>
</dbReference>
<dbReference type="GO" id="GO:0016861">
    <property type="term" value="F:intramolecular oxidoreductase activity, interconverting aldoses and ketoses"/>
    <property type="evidence" value="ECO:0007669"/>
    <property type="project" value="InterPro"/>
</dbReference>
<dbReference type="Proteomes" id="UP000237350">
    <property type="component" value="Unassembled WGS sequence"/>
</dbReference>
<dbReference type="OrthoDB" id="5838738at2"/>
<evidence type="ECO:0000256" key="1">
    <source>
        <dbReference type="ARBA" id="ARBA00023235"/>
    </source>
</evidence>
<dbReference type="EMBL" id="LPWH01000118">
    <property type="protein sequence ID" value="POQ98682.1"/>
    <property type="molecule type" value="Genomic_DNA"/>
</dbReference>
<dbReference type="PANTHER" id="PTHR36120:SF1">
    <property type="entry name" value="L-FUCOSE ISOMERASE C-TERMINAL DOMAIN-CONTAINING PROTEIN"/>
    <property type="match status" value="1"/>
</dbReference>
<dbReference type="InterPro" id="IPR009015">
    <property type="entry name" value="Fucose_isomerase_N/cen_sf"/>
</dbReference>
<evidence type="ECO:0000313" key="4">
    <source>
        <dbReference type="Proteomes" id="UP000237350"/>
    </source>
</evidence>
<organism evidence="3 4">
    <name type="scientific">Alkalispirochaeta sphaeroplastigenens</name>
    <dbReference type="NCBI Taxonomy" id="1187066"/>
    <lineage>
        <taxon>Bacteria</taxon>
        <taxon>Pseudomonadati</taxon>
        <taxon>Spirochaetota</taxon>
        <taxon>Spirochaetia</taxon>
        <taxon>Spirochaetales</taxon>
        <taxon>Spirochaetaceae</taxon>
        <taxon>Alkalispirochaeta</taxon>
    </lineage>
</organism>
<accession>A0A2S4JGM1</accession>
<dbReference type="GO" id="GO:0005996">
    <property type="term" value="P:monosaccharide metabolic process"/>
    <property type="evidence" value="ECO:0007669"/>
    <property type="project" value="InterPro"/>
</dbReference>
<dbReference type="GO" id="GO:0005737">
    <property type="term" value="C:cytoplasm"/>
    <property type="evidence" value="ECO:0007669"/>
    <property type="project" value="InterPro"/>
</dbReference>
<keyword evidence="4" id="KW-1185">Reference proteome</keyword>
<evidence type="ECO:0000256" key="2">
    <source>
        <dbReference type="ARBA" id="ARBA00023277"/>
    </source>
</evidence>
<keyword evidence="1 3" id="KW-0413">Isomerase</keyword>
<keyword evidence="2" id="KW-0119">Carbohydrate metabolism</keyword>
<gene>
    <name evidence="3" type="ORF">AU468_12530</name>
</gene>
<name>A0A2S4JGM1_9SPIO</name>
<sequence length="460" mass="50881">MNHHQELSAAPPSIGLLIMGRKRPGFDPEWGAAVTGRIRAFLEELPWDVHIPSGNIADEAELGRGVDSCRERGVTVLVVVQPTISDGRLAPLLSRIWEKPILLWATTEKPTGSMISANSLVGTHAMAATLRHLGHDISFAYGHPDDPETQGELRREILTVHAAQSTRGKIFGLIGYHAPGFIDFHADPVFLAETLGSHLYHVSTTELLSRVEGYSSDEIARDLQALGDLGIPPGEGFSPGASEELAMQARYYRAFRDIYQESGLDALAFRCWPDLPSRTGHWPYLALAQLVSQGLPIAMEGDLDGAICSLIAGSLGIGPVYLTDWLEHTRKTATIWHTGAAPFQLCEPPGSPGSPRLGLQFNNRRPTVVEATIRAGMEVTLFRLWRFRNRYHMTALEGHTLRPSRDLMATNGLFETDSLDIRHWFEEMVQTGMPHHLCVVQGRQRDILRRTARLMGATFL</sequence>
<proteinExistence type="predicted"/>
<comment type="caution">
    <text evidence="3">The sequence shown here is derived from an EMBL/GenBank/DDBJ whole genome shotgun (WGS) entry which is preliminary data.</text>
</comment>
<protein>
    <submittedName>
        <fullName evidence="3">Sugar isomerase</fullName>
    </submittedName>
</protein>
<reference evidence="4" key="1">
    <citation type="submission" date="2015-12" db="EMBL/GenBank/DDBJ databases">
        <authorList>
            <person name="Lodha T.D."/>
            <person name="Chintalapati S."/>
            <person name="Chintalapati V.R."/>
            <person name="Sravanthi T."/>
        </authorList>
    </citation>
    <scope>NUCLEOTIDE SEQUENCE [LARGE SCALE GENOMIC DNA]</scope>
    <source>
        <strain evidence="4">JC133</strain>
    </source>
</reference>